<feature type="region of interest" description="Disordered" evidence="6">
    <location>
        <begin position="182"/>
        <end position="202"/>
    </location>
</feature>
<feature type="region of interest" description="Disordered" evidence="6">
    <location>
        <begin position="1"/>
        <end position="73"/>
    </location>
</feature>
<protein>
    <submittedName>
        <fullName evidence="8">Uncharacterized protein</fullName>
    </submittedName>
</protein>
<keyword evidence="3 7" id="KW-0812">Transmembrane</keyword>
<feature type="compositionally biased region" description="Low complexity" evidence="6">
    <location>
        <begin position="48"/>
        <end position="65"/>
    </location>
</feature>
<evidence type="ECO:0000256" key="4">
    <source>
        <dbReference type="ARBA" id="ARBA00022989"/>
    </source>
</evidence>
<dbReference type="InterPro" id="IPR000175">
    <property type="entry name" value="Na/ntran_symport"/>
</dbReference>
<evidence type="ECO:0000256" key="2">
    <source>
        <dbReference type="ARBA" id="ARBA00022448"/>
    </source>
</evidence>
<comment type="caution">
    <text evidence="8">The sequence shown here is derived from an EMBL/GenBank/DDBJ whole genome shotgun (WGS) entry which is preliminary data.</text>
</comment>
<reference evidence="8" key="1">
    <citation type="journal article" date="2023" name="Science">
        <title>Genome structures resolve the early diversification of teleost fishes.</title>
        <authorList>
            <person name="Parey E."/>
            <person name="Louis A."/>
            <person name="Montfort J."/>
            <person name="Bouchez O."/>
            <person name="Roques C."/>
            <person name="Iampietro C."/>
            <person name="Lluch J."/>
            <person name="Castinel A."/>
            <person name="Donnadieu C."/>
            <person name="Desvignes T."/>
            <person name="Floi Bucao C."/>
            <person name="Jouanno E."/>
            <person name="Wen M."/>
            <person name="Mejri S."/>
            <person name="Dirks R."/>
            <person name="Jansen H."/>
            <person name="Henkel C."/>
            <person name="Chen W.J."/>
            <person name="Zahm M."/>
            <person name="Cabau C."/>
            <person name="Klopp C."/>
            <person name="Thompson A.W."/>
            <person name="Robinson-Rechavi M."/>
            <person name="Braasch I."/>
            <person name="Lecointre G."/>
            <person name="Bobe J."/>
            <person name="Postlethwait J.H."/>
            <person name="Berthelot C."/>
            <person name="Roest Crollius H."/>
            <person name="Guiguen Y."/>
        </authorList>
    </citation>
    <scope>NUCLEOTIDE SEQUENCE</scope>
    <source>
        <strain evidence="8">WJC10195</strain>
    </source>
</reference>
<evidence type="ECO:0000256" key="3">
    <source>
        <dbReference type="ARBA" id="ARBA00022692"/>
    </source>
</evidence>
<keyword evidence="9" id="KW-1185">Reference proteome</keyword>
<dbReference type="AlphaFoldDB" id="A0A9Q1J6L4"/>
<dbReference type="InterPro" id="IPR037272">
    <property type="entry name" value="SNS_sf"/>
</dbReference>
<keyword evidence="5 7" id="KW-0472">Membrane</keyword>
<feature type="transmembrane region" description="Helical" evidence="7">
    <location>
        <begin position="73"/>
        <end position="91"/>
    </location>
</feature>
<organism evidence="8 9">
    <name type="scientific">Synaphobranchus kaupii</name>
    <name type="common">Kaup's arrowtooth eel</name>
    <dbReference type="NCBI Taxonomy" id="118154"/>
    <lineage>
        <taxon>Eukaryota</taxon>
        <taxon>Metazoa</taxon>
        <taxon>Chordata</taxon>
        <taxon>Craniata</taxon>
        <taxon>Vertebrata</taxon>
        <taxon>Euteleostomi</taxon>
        <taxon>Actinopterygii</taxon>
        <taxon>Neopterygii</taxon>
        <taxon>Teleostei</taxon>
        <taxon>Anguilliformes</taxon>
        <taxon>Synaphobranchidae</taxon>
        <taxon>Synaphobranchus</taxon>
    </lineage>
</organism>
<accession>A0A9Q1J6L4</accession>
<keyword evidence="4 7" id="KW-1133">Transmembrane helix</keyword>
<comment type="subcellular location">
    <subcellularLocation>
        <location evidence="1">Membrane</location>
        <topology evidence="1">Multi-pass membrane protein</topology>
    </subcellularLocation>
</comment>
<name>A0A9Q1J6L4_SYNKA</name>
<dbReference type="Proteomes" id="UP001152622">
    <property type="component" value="Chromosome 3"/>
</dbReference>
<dbReference type="SUPFAM" id="SSF161070">
    <property type="entry name" value="SNF-like"/>
    <property type="match status" value="1"/>
</dbReference>
<gene>
    <name evidence="8" type="ORF">SKAU_G00095420</name>
</gene>
<evidence type="ECO:0000256" key="1">
    <source>
        <dbReference type="ARBA" id="ARBA00004141"/>
    </source>
</evidence>
<dbReference type="Pfam" id="PF00209">
    <property type="entry name" value="SNF"/>
    <property type="match status" value="1"/>
</dbReference>
<evidence type="ECO:0000256" key="6">
    <source>
        <dbReference type="SAM" id="MobiDB-lite"/>
    </source>
</evidence>
<dbReference type="EMBL" id="JAINUF010000003">
    <property type="protein sequence ID" value="KAJ8369514.1"/>
    <property type="molecule type" value="Genomic_DNA"/>
</dbReference>
<feature type="compositionally biased region" description="Basic and acidic residues" evidence="6">
    <location>
        <begin position="26"/>
        <end position="41"/>
    </location>
</feature>
<dbReference type="GO" id="GO:0016020">
    <property type="term" value="C:membrane"/>
    <property type="evidence" value="ECO:0007669"/>
    <property type="project" value="UniProtKB-SubCell"/>
</dbReference>
<keyword evidence="2" id="KW-0813">Transport</keyword>
<dbReference type="OrthoDB" id="6581954at2759"/>
<feature type="transmembrane region" description="Helical" evidence="7">
    <location>
        <begin position="103"/>
        <end position="128"/>
    </location>
</feature>
<evidence type="ECO:0000313" key="9">
    <source>
        <dbReference type="Proteomes" id="UP001152622"/>
    </source>
</evidence>
<evidence type="ECO:0000313" key="8">
    <source>
        <dbReference type="EMBL" id="KAJ8369514.1"/>
    </source>
</evidence>
<evidence type="ECO:0000256" key="5">
    <source>
        <dbReference type="ARBA" id="ARBA00023136"/>
    </source>
</evidence>
<evidence type="ECO:0000256" key="7">
    <source>
        <dbReference type="SAM" id="Phobius"/>
    </source>
</evidence>
<proteinExistence type="predicted"/>
<sequence length="202" mass="22511">MLQGSSGSRRGQGRLWRRTTSLVEQGMREREHKSRTVERGLGRTQALQQGSSSSGAAAAGRQQRQQRQERQHISSTATLAGTFIASMVKYTPLMFNNTYEYPWWAYIIGGCLILSSTLMVPLWMGYSISITPGTLRKKVQFLCTPAPDLFLPRTQKGALCPTTFESFTEMCTLRPDRTPDSPSATVAHCSTPSTPTNHLHWV</sequence>